<dbReference type="Proteomes" id="UP000282106">
    <property type="component" value="Unassembled WGS sequence"/>
</dbReference>
<protein>
    <submittedName>
        <fullName evidence="10">ABC transporter ATP-binding protein</fullName>
    </submittedName>
</protein>
<evidence type="ECO:0000256" key="1">
    <source>
        <dbReference type="ARBA" id="ARBA00004236"/>
    </source>
</evidence>
<comment type="subcellular location">
    <subcellularLocation>
        <location evidence="1">Cell membrane</location>
    </subcellularLocation>
</comment>
<keyword evidence="6 10" id="KW-0067">ATP-binding</keyword>
<evidence type="ECO:0000256" key="6">
    <source>
        <dbReference type="ARBA" id="ARBA00022840"/>
    </source>
</evidence>
<comment type="caution">
    <text evidence="10">The sequence shown here is derived from an EMBL/GenBank/DDBJ whole genome shotgun (WGS) entry which is preliminary data.</text>
</comment>
<dbReference type="PANTHER" id="PTHR42711">
    <property type="entry name" value="ABC TRANSPORTER ATP-BINDING PROTEIN"/>
    <property type="match status" value="1"/>
</dbReference>
<evidence type="ECO:0000256" key="4">
    <source>
        <dbReference type="ARBA" id="ARBA00022475"/>
    </source>
</evidence>
<dbReference type="InParanoid" id="A0A3N0V8E9"/>
<dbReference type="SUPFAM" id="SSF52540">
    <property type="entry name" value="P-loop containing nucleoside triphosphate hydrolases"/>
    <property type="match status" value="1"/>
</dbReference>
<dbReference type="InterPro" id="IPR017871">
    <property type="entry name" value="ABC_transporter-like_CS"/>
</dbReference>
<dbReference type="Gene3D" id="3.40.50.300">
    <property type="entry name" value="P-loop containing nucleotide triphosphate hydrolases"/>
    <property type="match status" value="1"/>
</dbReference>
<evidence type="ECO:0000259" key="9">
    <source>
        <dbReference type="PROSITE" id="PS50893"/>
    </source>
</evidence>
<dbReference type="FunFam" id="3.40.50.300:FF:000589">
    <property type="entry name" value="ABC transporter, ATP-binding subunit"/>
    <property type="match status" value="1"/>
</dbReference>
<dbReference type="Pfam" id="PF00005">
    <property type="entry name" value="ABC_tran"/>
    <property type="match status" value="1"/>
</dbReference>
<proteinExistence type="predicted"/>
<dbReference type="InterPro" id="IPR050763">
    <property type="entry name" value="ABC_transporter_ATP-binding"/>
</dbReference>
<evidence type="ECO:0000313" key="10">
    <source>
        <dbReference type="EMBL" id="ROH89033.1"/>
    </source>
</evidence>
<feature type="domain" description="ABC transporter" evidence="9">
    <location>
        <begin position="5"/>
        <end position="230"/>
    </location>
</feature>
<evidence type="ECO:0000256" key="8">
    <source>
        <dbReference type="ARBA" id="ARBA00023136"/>
    </source>
</evidence>
<evidence type="ECO:0000256" key="5">
    <source>
        <dbReference type="ARBA" id="ARBA00022741"/>
    </source>
</evidence>
<sequence>MAALLEARALVKQYPKVRAVDGVSFEVPAGICFGLLGPNGAGKSTTVEMLEGVAQPSAGEVLFRGESIRSRAARYREKIGIQFQSTALQDFLTVRENLRLFQALYPKKRPLDELIAVCRLEEFLDRDSHKLSGGQRQRVLLAIALVNDPEVVFLDEPTTGLDPQARRNFWELVRSIKAEGKTLVLTTHYMEEAYELCDDIGIMDHGRLIARGSPQRLLAEHFDDSVLELPAADALRAGSELPFVLRGDWAELSTRDIAGALEVLRRAGAPLGQLRIRPRTLEDLFLELTGKELRA</sequence>
<accession>A0A3N0V8E9</accession>
<dbReference type="CDD" id="cd03230">
    <property type="entry name" value="ABC_DR_subfamily_A"/>
    <property type="match status" value="1"/>
</dbReference>
<dbReference type="GO" id="GO:0005524">
    <property type="term" value="F:ATP binding"/>
    <property type="evidence" value="ECO:0007669"/>
    <property type="project" value="UniProtKB-KW"/>
</dbReference>
<dbReference type="PROSITE" id="PS50893">
    <property type="entry name" value="ABC_TRANSPORTER_2"/>
    <property type="match status" value="1"/>
</dbReference>
<dbReference type="PROSITE" id="PS00211">
    <property type="entry name" value="ABC_TRANSPORTER_1"/>
    <property type="match status" value="1"/>
</dbReference>
<organism evidence="10 11">
    <name type="scientific">Stagnimonas aquatica</name>
    <dbReference type="NCBI Taxonomy" id="2689987"/>
    <lineage>
        <taxon>Bacteria</taxon>
        <taxon>Pseudomonadati</taxon>
        <taxon>Pseudomonadota</taxon>
        <taxon>Gammaproteobacteria</taxon>
        <taxon>Nevskiales</taxon>
        <taxon>Nevskiaceae</taxon>
        <taxon>Stagnimonas</taxon>
    </lineage>
</organism>
<reference evidence="10 11" key="1">
    <citation type="submission" date="2018-10" db="EMBL/GenBank/DDBJ databases">
        <authorList>
            <person name="Chen W.-M."/>
        </authorList>
    </citation>
    <scope>NUCLEOTIDE SEQUENCE [LARGE SCALE GENOMIC DNA]</scope>
    <source>
        <strain evidence="10 11">THS-13</strain>
    </source>
</reference>
<dbReference type="AlphaFoldDB" id="A0A3N0V8E9"/>
<dbReference type="InterPro" id="IPR027417">
    <property type="entry name" value="P-loop_NTPase"/>
</dbReference>
<keyword evidence="5" id="KW-0547">Nucleotide-binding</keyword>
<dbReference type="InterPro" id="IPR003439">
    <property type="entry name" value="ABC_transporter-like_ATP-bd"/>
</dbReference>
<evidence type="ECO:0000313" key="11">
    <source>
        <dbReference type="Proteomes" id="UP000282106"/>
    </source>
</evidence>
<dbReference type="PANTHER" id="PTHR42711:SF17">
    <property type="entry name" value="ABC TRANSPORTER ATP-BINDING PROTEIN"/>
    <property type="match status" value="1"/>
</dbReference>
<gene>
    <name evidence="10" type="ORF">ED208_11505</name>
</gene>
<keyword evidence="8" id="KW-0472">Membrane</keyword>
<evidence type="ECO:0000256" key="7">
    <source>
        <dbReference type="ARBA" id="ARBA00022967"/>
    </source>
</evidence>
<keyword evidence="3" id="KW-0536">Nodulation</keyword>
<keyword evidence="11" id="KW-1185">Reference proteome</keyword>
<dbReference type="RefSeq" id="WP_123212055.1">
    <property type="nucleotide sequence ID" value="NZ_RJVO01000005.1"/>
</dbReference>
<dbReference type="InterPro" id="IPR003593">
    <property type="entry name" value="AAA+_ATPase"/>
</dbReference>
<name>A0A3N0V8E9_9GAMM</name>
<dbReference type="EMBL" id="RJVO01000005">
    <property type="protein sequence ID" value="ROH89033.1"/>
    <property type="molecule type" value="Genomic_DNA"/>
</dbReference>
<keyword evidence="4" id="KW-1003">Cell membrane</keyword>
<evidence type="ECO:0000256" key="2">
    <source>
        <dbReference type="ARBA" id="ARBA00022448"/>
    </source>
</evidence>
<keyword evidence="2" id="KW-0813">Transport</keyword>
<dbReference type="SMART" id="SM00382">
    <property type="entry name" value="AAA"/>
    <property type="match status" value="1"/>
</dbReference>
<keyword evidence="7" id="KW-1278">Translocase</keyword>
<evidence type="ECO:0000256" key="3">
    <source>
        <dbReference type="ARBA" id="ARBA00022458"/>
    </source>
</evidence>
<dbReference type="GO" id="GO:0005886">
    <property type="term" value="C:plasma membrane"/>
    <property type="evidence" value="ECO:0007669"/>
    <property type="project" value="UniProtKB-SubCell"/>
</dbReference>
<dbReference type="GO" id="GO:0016887">
    <property type="term" value="F:ATP hydrolysis activity"/>
    <property type="evidence" value="ECO:0007669"/>
    <property type="project" value="InterPro"/>
</dbReference>